<accession>L8WYR5</accession>
<name>L8WYR5_THACA</name>
<protein>
    <submittedName>
        <fullName evidence="1">Uncharacterized protein</fullName>
    </submittedName>
</protein>
<keyword evidence="2" id="KW-1185">Reference proteome</keyword>
<evidence type="ECO:0000313" key="1">
    <source>
        <dbReference type="EMBL" id="ELU41957.1"/>
    </source>
</evidence>
<dbReference type="EMBL" id="AFRT01000967">
    <property type="protein sequence ID" value="ELU41957.1"/>
    <property type="molecule type" value="Genomic_DNA"/>
</dbReference>
<dbReference type="AlphaFoldDB" id="L8WYR5"/>
<dbReference type="Proteomes" id="UP000011668">
    <property type="component" value="Unassembled WGS sequence"/>
</dbReference>
<proteinExistence type="predicted"/>
<gene>
    <name evidence="1" type="ORF">AG1IA_04011</name>
</gene>
<comment type="caution">
    <text evidence="1">The sequence shown here is derived from an EMBL/GenBank/DDBJ whole genome shotgun (WGS) entry which is preliminary data.</text>
</comment>
<organism evidence="1 2">
    <name type="scientific">Thanatephorus cucumeris (strain AG1-IA)</name>
    <name type="common">Rice sheath blight fungus</name>
    <name type="synonym">Rhizoctonia solani</name>
    <dbReference type="NCBI Taxonomy" id="983506"/>
    <lineage>
        <taxon>Eukaryota</taxon>
        <taxon>Fungi</taxon>
        <taxon>Dikarya</taxon>
        <taxon>Basidiomycota</taxon>
        <taxon>Agaricomycotina</taxon>
        <taxon>Agaricomycetes</taxon>
        <taxon>Cantharellales</taxon>
        <taxon>Ceratobasidiaceae</taxon>
        <taxon>Rhizoctonia</taxon>
        <taxon>Rhizoctonia solani AG-1</taxon>
    </lineage>
</organism>
<dbReference type="HOGENOM" id="CLU_2759540_0_0_1"/>
<evidence type="ECO:0000313" key="2">
    <source>
        <dbReference type="Proteomes" id="UP000011668"/>
    </source>
</evidence>
<sequence length="70" mass="7915">MQIYVSMHGHKNTGVRTFEIESRFSMGVGDKEYPSVLLLFECLVHRKQVIVIVSCSSAGQWARPYMGPLV</sequence>
<reference evidence="1 2" key="1">
    <citation type="journal article" date="2013" name="Nat. Commun.">
        <title>The evolution and pathogenic mechanisms of the rice sheath blight pathogen.</title>
        <authorList>
            <person name="Zheng A."/>
            <person name="Lin R."/>
            <person name="Xu L."/>
            <person name="Qin P."/>
            <person name="Tang C."/>
            <person name="Ai P."/>
            <person name="Zhang D."/>
            <person name="Liu Y."/>
            <person name="Sun Z."/>
            <person name="Feng H."/>
            <person name="Wang Y."/>
            <person name="Chen Y."/>
            <person name="Liang X."/>
            <person name="Fu R."/>
            <person name="Li Q."/>
            <person name="Zhang J."/>
            <person name="Yu X."/>
            <person name="Xie Z."/>
            <person name="Ding L."/>
            <person name="Guan P."/>
            <person name="Tang J."/>
            <person name="Liang Y."/>
            <person name="Wang S."/>
            <person name="Deng Q."/>
            <person name="Li S."/>
            <person name="Zhu J."/>
            <person name="Wang L."/>
            <person name="Liu H."/>
            <person name="Li P."/>
        </authorList>
    </citation>
    <scope>NUCLEOTIDE SEQUENCE [LARGE SCALE GENOMIC DNA]</scope>
    <source>
        <strain evidence="2">AG-1 IA</strain>
    </source>
</reference>